<keyword evidence="9" id="KW-1185">Reference proteome</keyword>
<comment type="caution">
    <text evidence="8">The sequence shown here is derived from an EMBL/GenBank/DDBJ whole genome shotgun (WGS) entry which is preliminary data.</text>
</comment>
<dbReference type="GO" id="GO:0005044">
    <property type="term" value="F:scavenger receptor activity"/>
    <property type="evidence" value="ECO:0007669"/>
    <property type="project" value="TreeGrafter"/>
</dbReference>
<feature type="non-terminal residue" evidence="8">
    <location>
        <position position="1"/>
    </location>
</feature>
<keyword evidence="6" id="KW-0325">Glycoprotein</keyword>
<evidence type="ECO:0000256" key="7">
    <source>
        <dbReference type="SAM" id="Phobius"/>
    </source>
</evidence>
<dbReference type="PANTHER" id="PTHR11923">
    <property type="entry name" value="SCAVENGER RECEPTOR CLASS B TYPE-1 SR-B1"/>
    <property type="match status" value="1"/>
</dbReference>
<keyword evidence="3 7" id="KW-0812">Transmembrane</keyword>
<feature type="transmembrane region" description="Helical" evidence="7">
    <location>
        <begin position="94"/>
        <end position="111"/>
    </location>
</feature>
<proteinExistence type="inferred from homology"/>
<dbReference type="PANTHER" id="PTHR11923:SF51">
    <property type="entry name" value="LYSOSOME MEMBRANE PROTEIN 2"/>
    <property type="match status" value="1"/>
</dbReference>
<dbReference type="EMBL" id="ASPP01018400">
    <property type="protein sequence ID" value="ETO16301.1"/>
    <property type="molecule type" value="Genomic_DNA"/>
</dbReference>
<accession>X6MRL5</accession>
<evidence type="ECO:0000256" key="1">
    <source>
        <dbReference type="ARBA" id="ARBA00004370"/>
    </source>
</evidence>
<evidence type="ECO:0000313" key="9">
    <source>
        <dbReference type="Proteomes" id="UP000023152"/>
    </source>
</evidence>
<organism evidence="8 9">
    <name type="scientific">Reticulomyxa filosa</name>
    <dbReference type="NCBI Taxonomy" id="46433"/>
    <lineage>
        <taxon>Eukaryota</taxon>
        <taxon>Sar</taxon>
        <taxon>Rhizaria</taxon>
        <taxon>Retaria</taxon>
        <taxon>Foraminifera</taxon>
        <taxon>Monothalamids</taxon>
        <taxon>Reticulomyxidae</taxon>
        <taxon>Reticulomyxa</taxon>
    </lineage>
</organism>
<evidence type="ECO:0000256" key="3">
    <source>
        <dbReference type="ARBA" id="ARBA00022692"/>
    </source>
</evidence>
<sequence>IQPLKKTCVSGGGGKIVDRQKKNVCKRWAQKYPKVCLGLWFALGVILLFLGIQMFWFPGYMHRTVHQGIRDNFIFTKVDESNSNYNTWATGGDVPIWLEVWLPPFFFFFLPSPSKKKKKKSLPHFFFKHPIISQLCVTCMNANGTKQNKTTKKTRFFNITNPEEVLAKGVPPKIEIVGPLVYVDNIIRYNVSFSEDKEWATYRYWEYYTLDTERQSTIKPTDIVTIIAPWVGAFYHWYYESGKYDKDVLEDIFSVLSREDPKGVAFLTDTAENILFHIVSRTFNGTNHSITVPFGYVTNYSIEDDATYPAPWETTHTGFCFV</sequence>
<dbReference type="InterPro" id="IPR002159">
    <property type="entry name" value="CD36_fam"/>
</dbReference>
<feature type="transmembrane region" description="Helical" evidence="7">
    <location>
        <begin position="35"/>
        <end position="56"/>
    </location>
</feature>
<protein>
    <submittedName>
        <fullName evidence="8">Uncharacterized protein</fullName>
    </submittedName>
</protein>
<gene>
    <name evidence="8" type="ORF">RFI_21053</name>
</gene>
<reference evidence="8 9" key="1">
    <citation type="journal article" date="2013" name="Curr. Biol.">
        <title>The Genome of the Foraminiferan Reticulomyxa filosa.</title>
        <authorList>
            <person name="Glockner G."/>
            <person name="Hulsmann N."/>
            <person name="Schleicher M."/>
            <person name="Noegel A.A."/>
            <person name="Eichinger L."/>
            <person name="Gallinger C."/>
            <person name="Pawlowski J."/>
            <person name="Sierra R."/>
            <person name="Euteneuer U."/>
            <person name="Pillet L."/>
            <person name="Moustafa A."/>
            <person name="Platzer M."/>
            <person name="Groth M."/>
            <person name="Szafranski K."/>
            <person name="Schliwa M."/>
        </authorList>
    </citation>
    <scope>NUCLEOTIDE SEQUENCE [LARGE SCALE GENOMIC DNA]</scope>
</reference>
<dbReference type="GO" id="GO:0005737">
    <property type="term" value="C:cytoplasm"/>
    <property type="evidence" value="ECO:0007669"/>
    <property type="project" value="TreeGrafter"/>
</dbReference>
<keyword evidence="4 7" id="KW-1133">Transmembrane helix</keyword>
<keyword evidence="5 7" id="KW-0472">Membrane</keyword>
<dbReference type="GO" id="GO:0016020">
    <property type="term" value="C:membrane"/>
    <property type="evidence" value="ECO:0007669"/>
    <property type="project" value="UniProtKB-SubCell"/>
</dbReference>
<dbReference type="AlphaFoldDB" id="X6MRL5"/>
<evidence type="ECO:0000256" key="6">
    <source>
        <dbReference type="ARBA" id="ARBA00023180"/>
    </source>
</evidence>
<evidence type="ECO:0000256" key="2">
    <source>
        <dbReference type="ARBA" id="ARBA00010532"/>
    </source>
</evidence>
<evidence type="ECO:0000256" key="4">
    <source>
        <dbReference type="ARBA" id="ARBA00022989"/>
    </source>
</evidence>
<comment type="similarity">
    <text evidence="2">Belongs to the CD36 family.</text>
</comment>
<comment type="subcellular location">
    <subcellularLocation>
        <location evidence="1">Membrane</location>
    </subcellularLocation>
</comment>
<dbReference type="Pfam" id="PF01130">
    <property type="entry name" value="CD36"/>
    <property type="match status" value="1"/>
</dbReference>
<evidence type="ECO:0000313" key="8">
    <source>
        <dbReference type="EMBL" id="ETO16301.1"/>
    </source>
</evidence>
<dbReference type="Proteomes" id="UP000023152">
    <property type="component" value="Unassembled WGS sequence"/>
</dbReference>
<evidence type="ECO:0000256" key="5">
    <source>
        <dbReference type="ARBA" id="ARBA00023136"/>
    </source>
</evidence>
<name>X6MRL5_RETFI</name>